<protein>
    <recommendedName>
        <fullName evidence="2">DUF985 domain-containing protein</fullName>
    </recommendedName>
</protein>
<feature type="domain" description="DUF985" evidence="2">
    <location>
        <begin position="10"/>
        <end position="168"/>
    </location>
</feature>
<name>A0A830HIT5_9CHLO</name>
<dbReference type="InterPro" id="IPR011051">
    <property type="entry name" value="RmlC_Cupin_sf"/>
</dbReference>
<dbReference type="InterPro" id="IPR039935">
    <property type="entry name" value="YML079W-like"/>
</dbReference>
<dbReference type="SUPFAM" id="SSF51182">
    <property type="entry name" value="RmlC-like cupins"/>
    <property type="match status" value="1"/>
</dbReference>
<dbReference type="CDD" id="cd06121">
    <property type="entry name" value="cupin_YML079wp"/>
    <property type="match status" value="1"/>
</dbReference>
<dbReference type="InterPro" id="IPR009327">
    <property type="entry name" value="Cupin_DUF985"/>
</dbReference>
<reference evidence="3" key="1">
    <citation type="submission" date="2020-10" db="EMBL/GenBank/DDBJ databases">
        <title>Unveiling of a novel bifunctional photoreceptor, Dualchrome1, isolated from a cosmopolitan green alga.</title>
        <authorList>
            <person name="Suzuki S."/>
            <person name="Kawachi M."/>
        </authorList>
    </citation>
    <scope>NUCLEOTIDE SEQUENCE</scope>
    <source>
        <strain evidence="3">NIES 2893</strain>
    </source>
</reference>
<sequence length="194" mass="21358">MVSWPALHALASALNLLPHPEGGMYAETFRDDEDVPTNAITTSTPSKVSASRYSGPSTRSLSTAIYFVVPKGKRSHMHILQSNEMWHFYLGRPLTVVEIAPDGTLKKTTLGQNVLNGHTLQHVVPKGSWFGSYPTNDYDGDGGVGDEHDYSLVGCTVAPGFDFSDFELGTREQLLKLFPQHEEELMRLTPPPSE</sequence>
<organism evidence="3 4">
    <name type="scientific">Pycnococcus provasolii</name>
    <dbReference type="NCBI Taxonomy" id="41880"/>
    <lineage>
        <taxon>Eukaryota</taxon>
        <taxon>Viridiplantae</taxon>
        <taxon>Chlorophyta</taxon>
        <taxon>Pseudoscourfieldiophyceae</taxon>
        <taxon>Pseudoscourfieldiales</taxon>
        <taxon>Pycnococcaceae</taxon>
        <taxon>Pycnococcus</taxon>
    </lineage>
</organism>
<dbReference type="AlphaFoldDB" id="A0A830HIT5"/>
<dbReference type="OrthoDB" id="6614653at2759"/>
<evidence type="ECO:0000313" key="3">
    <source>
        <dbReference type="EMBL" id="GHP06655.1"/>
    </source>
</evidence>
<evidence type="ECO:0000259" key="2">
    <source>
        <dbReference type="Pfam" id="PF06172"/>
    </source>
</evidence>
<feature type="region of interest" description="Disordered" evidence="1">
    <location>
        <begin position="30"/>
        <end position="55"/>
    </location>
</feature>
<evidence type="ECO:0000256" key="1">
    <source>
        <dbReference type="SAM" id="MobiDB-lite"/>
    </source>
</evidence>
<dbReference type="PANTHER" id="PTHR33387">
    <property type="entry name" value="RMLC-LIKE JELLY ROLL FOLD PROTEIN"/>
    <property type="match status" value="1"/>
</dbReference>
<comment type="caution">
    <text evidence="3">The sequence shown here is derived from an EMBL/GenBank/DDBJ whole genome shotgun (WGS) entry which is preliminary data.</text>
</comment>
<dbReference type="EMBL" id="BNJQ01000013">
    <property type="protein sequence ID" value="GHP06655.1"/>
    <property type="molecule type" value="Genomic_DNA"/>
</dbReference>
<keyword evidence="4" id="KW-1185">Reference proteome</keyword>
<dbReference type="PANTHER" id="PTHR33387:SF3">
    <property type="entry name" value="DUF985 DOMAIN-CONTAINING PROTEIN"/>
    <property type="match status" value="1"/>
</dbReference>
<accession>A0A830HIT5</accession>
<dbReference type="InterPro" id="IPR014710">
    <property type="entry name" value="RmlC-like_jellyroll"/>
</dbReference>
<dbReference type="Pfam" id="PF06172">
    <property type="entry name" value="Cupin_5"/>
    <property type="match status" value="1"/>
</dbReference>
<evidence type="ECO:0000313" key="4">
    <source>
        <dbReference type="Proteomes" id="UP000660262"/>
    </source>
</evidence>
<dbReference type="Gene3D" id="2.60.120.10">
    <property type="entry name" value="Jelly Rolls"/>
    <property type="match status" value="1"/>
</dbReference>
<proteinExistence type="predicted"/>
<dbReference type="Proteomes" id="UP000660262">
    <property type="component" value="Unassembled WGS sequence"/>
</dbReference>
<gene>
    <name evidence="3" type="ORF">PPROV_000540000</name>
</gene>
<feature type="compositionally biased region" description="Polar residues" evidence="1">
    <location>
        <begin position="38"/>
        <end position="55"/>
    </location>
</feature>